<dbReference type="Pfam" id="PF00712">
    <property type="entry name" value="DNA_pol3_beta"/>
    <property type="match status" value="1"/>
</dbReference>
<evidence type="ECO:0000256" key="3">
    <source>
        <dbReference type="ARBA" id="ARBA00022490"/>
    </source>
</evidence>
<dbReference type="PANTHER" id="PTHR30478:SF0">
    <property type="entry name" value="BETA SLIDING CLAMP"/>
    <property type="match status" value="1"/>
</dbReference>
<evidence type="ECO:0000256" key="5">
    <source>
        <dbReference type="ARBA" id="ARBA00022695"/>
    </source>
</evidence>
<dbReference type="InterPro" id="IPR022637">
    <property type="entry name" value="DNA_polIII_beta_cen"/>
</dbReference>
<evidence type="ECO:0000256" key="9">
    <source>
        <dbReference type="PIRNR" id="PIRNR000804"/>
    </source>
</evidence>
<evidence type="ECO:0000313" key="14">
    <source>
        <dbReference type="Proteomes" id="UP000176770"/>
    </source>
</evidence>
<dbReference type="GO" id="GO:0005737">
    <property type="term" value="C:cytoplasm"/>
    <property type="evidence" value="ECO:0007669"/>
    <property type="project" value="UniProtKB-SubCell"/>
</dbReference>
<dbReference type="CDD" id="cd00140">
    <property type="entry name" value="beta_clamp"/>
    <property type="match status" value="1"/>
</dbReference>
<evidence type="ECO:0000259" key="11">
    <source>
        <dbReference type="Pfam" id="PF02767"/>
    </source>
</evidence>
<gene>
    <name evidence="13" type="ORF">A3F94_02915</name>
</gene>
<protein>
    <recommendedName>
        <fullName evidence="9">Beta sliding clamp</fullName>
    </recommendedName>
</protein>
<keyword evidence="4 9" id="KW-0808">Transferase</keyword>
<comment type="subunit">
    <text evidence="9">Forms a ring-shaped head-to-tail homodimer around DNA.</text>
</comment>
<keyword evidence="3 9" id="KW-0963">Cytoplasm</keyword>
<evidence type="ECO:0000256" key="7">
    <source>
        <dbReference type="ARBA" id="ARBA00022932"/>
    </source>
</evidence>
<dbReference type="SUPFAM" id="SSF55979">
    <property type="entry name" value="DNA clamp"/>
    <property type="match status" value="3"/>
</dbReference>
<evidence type="ECO:0000259" key="12">
    <source>
        <dbReference type="Pfam" id="PF02768"/>
    </source>
</evidence>
<keyword evidence="6 9" id="KW-0235">DNA replication</keyword>
<feature type="domain" description="DNA polymerase III beta sliding clamp N-terminal" evidence="10">
    <location>
        <begin position="1"/>
        <end position="118"/>
    </location>
</feature>
<comment type="caution">
    <text evidence="13">The sequence shown here is derived from an EMBL/GenBank/DDBJ whole genome shotgun (WGS) entry which is preliminary data.</text>
</comment>
<organism evidence="13 14">
    <name type="scientific">Candidatus Spechtbacteria bacterium RIFCSPLOWO2_12_FULL_38_22</name>
    <dbReference type="NCBI Taxonomy" id="1802165"/>
    <lineage>
        <taxon>Bacteria</taxon>
        <taxon>Candidatus Spechtiibacteriota</taxon>
    </lineage>
</organism>
<dbReference type="GO" id="GO:0003887">
    <property type="term" value="F:DNA-directed DNA polymerase activity"/>
    <property type="evidence" value="ECO:0007669"/>
    <property type="project" value="UniProtKB-UniRule"/>
</dbReference>
<feature type="domain" description="DNA polymerase III beta sliding clamp C-terminal" evidence="12">
    <location>
        <begin position="251"/>
        <end position="369"/>
    </location>
</feature>
<comment type="similarity">
    <text evidence="2 9">Belongs to the beta sliding clamp family.</text>
</comment>
<evidence type="ECO:0000259" key="10">
    <source>
        <dbReference type="Pfam" id="PF00712"/>
    </source>
</evidence>
<dbReference type="InterPro" id="IPR022634">
    <property type="entry name" value="DNA_polIII_beta_N"/>
</dbReference>
<dbReference type="EMBL" id="MHOK01000005">
    <property type="protein sequence ID" value="OGZ62252.1"/>
    <property type="molecule type" value="Genomic_DNA"/>
</dbReference>
<dbReference type="AlphaFoldDB" id="A0A1G2HIC3"/>
<evidence type="ECO:0000256" key="4">
    <source>
        <dbReference type="ARBA" id="ARBA00022679"/>
    </source>
</evidence>
<evidence type="ECO:0000256" key="1">
    <source>
        <dbReference type="ARBA" id="ARBA00004496"/>
    </source>
</evidence>
<dbReference type="GO" id="GO:0006271">
    <property type="term" value="P:DNA strand elongation involved in DNA replication"/>
    <property type="evidence" value="ECO:0007669"/>
    <property type="project" value="TreeGrafter"/>
</dbReference>
<sequence>MKLYIKKELFLKAISATEKNTGKNFTLPILNNVLIKTVENILQLTSTDLELATIAEVPAKIEEEGSIAMNPKTLSGFLVNSPEGEVLLKTKKDILLVEHRNYKTNIKGFLDKDFPLLPKTDKKKFFTIPSTIITSALSQVINSVSISDLKLELTGVFFKITKNNIKLVSTDSFRLSEKTLSRDKSENVNEESFILPTKAANEIIRNYQDLNDILFFYIDKNQVTIQNEENKKVNLKIISKIIEGEYPEYSQIIPKEFTTKVIISKKEFAQQIKSAGLFASRINDITLRVEKDKLTIHSQNNDVGEFSSYIEAHVEGEEQEMRFNYNYLLSGLNNIEGDEVVFKINRSDGPTLVESVKNKDYFYILMPIRK</sequence>
<keyword evidence="5 9" id="KW-0548">Nucleotidyltransferase</keyword>
<keyword evidence="8" id="KW-0238">DNA-binding</keyword>
<accession>A0A1G2HIC3</accession>
<dbReference type="STRING" id="1802165.A3F94_02915"/>
<dbReference type="Pfam" id="PF02768">
    <property type="entry name" value="DNA_pol3_beta_3"/>
    <property type="match status" value="1"/>
</dbReference>
<comment type="function">
    <text evidence="9">Confers DNA tethering and processivity to DNA polymerases and other proteins. Acts as a clamp, forming a ring around DNA (a reaction catalyzed by the clamp-loading complex) which diffuses in an ATP-independent manner freely and bidirectionally along dsDNA. Initially characterized for its ability to contact the catalytic subunit of DNA polymerase III (Pol III), a complex, multichain enzyme responsible for most of the replicative synthesis in bacteria; Pol III exhibits 3'-5' exonuclease proofreading activity. The beta chain is required for initiation of replication as well as for processivity of DNA replication.</text>
</comment>
<name>A0A1G2HIC3_9BACT</name>
<dbReference type="Gene3D" id="3.70.10.10">
    <property type="match status" value="1"/>
</dbReference>
<evidence type="ECO:0000256" key="6">
    <source>
        <dbReference type="ARBA" id="ARBA00022705"/>
    </source>
</evidence>
<dbReference type="GO" id="GO:0003677">
    <property type="term" value="F:DNA binding"/>
    <property type="evidence" value="ECO:0007669"/>
    <property type="project" value="UniProtKB-UniRule"/>
</dbReference>
<dbReference type="Pfam" id="PF02767">
    <property type="entry name" value="DNA_pol3_beta_2"/>
    <property type="match status" value="1"/>
</dbReference>
<comment type="subcellular location">
    <subcellularLocation>
        <location evidence="1 9">Cytoplasm</location>
    </subcellularLocation>
</comment>
<evidence type="ECO:0000256" key="2">
    <source>
        <dbReference type="ARBA" id="ARBA00010752"/>
    </source>
</evidence>
<dbReference type="GO" id="GO:0008408">
    <property type="term" value="F:3'-5' exonuclease activity"/>
    <property type="evidence" value="ECO:0007669"/>
    <property type="project" value="InterPro"/>
</dbReference>
<dbReference type="Gene3D" id="3.10.150.10">
    <property type="entry name" value="DNA Polymerase III, subunit A, domain 2"/>
    <property type="match status" value="1"/>
</dbReference>
<evidence type="ECO:0000313" key="13">
    <source>
        <dbReference type="EMBL" id="OGZ62252.1"/>
    </source>
</evidence>
<dbReference type="InterPro" id="IPR001001">
    <property type="entry name" value="DNA_polIII_beta"/>
</dbReference>
<dbReference type="Proteomes" id="UP000176770">
    <property type="component" value="Unassembled WGS sequence"/>
</dbReference>
<dbReference type="GO" id="GO:0009360">
    <property type="term" value="C:DNA polymerase III complex"/>
    <property type="evidence" value="ECO:0007669"/>
    <property type="project" value="InterPro"/>
</dbReference>
<dbReference type="PIRSF" id="PIRSF000804">
    <property type="entry name" value="DNA_pol_III_b"/>
    <property type="match status" value="1"/>
</dbReference>
<proteinExistence type="inferred from homology"/>
<dbReference type="NCBIfam" id="TIGR00663">
    <property type="entry name" value="dnan"/>
    <property type="match status" value="1"/>
</dbReference>
<dbReference type="InterPro" id="IPR022635">
    <property type="entry name" value="DNA_polIII_beta_C"/>
</dbReference>
<keyword evidence="7 9" id="KW-0239">DNA-directed DNA polymerase</keyword>
<reference evidence="13 14" key="1">
    <citation type="journal article" date="2016" name="Nat. Commun.">
        <title>Thousands of microbial genomes shed light on interconnected biogeochemical processes in an aquifer system.</title>
        <authorList>
            <person name="Anantharaman K."/>
            <person name="Brown C.T."/>
            <person name="Hug L.A."/>
            <person name="Sharon I."/>
            <person name="Castelle C.J."/>
            <person name="Probst A.J."/>
            <person name="Thomas B.C."/>
            <person name="Singh A."/>
            <person name="Wilkins M.J."/>
            <person name="Karaoz U."/>
            <person name="Brodie E.L."/>
            <person name="Williams K.H."/>
            <person name="Hubbard S.S."/>
            <person name="Banfield J.F."/>
        </authorList>
    </citation>
    <scope>NUCLEOTIDE SEQUENCE [LARGE SCALE GENOMIC DNA]</scope>
</reference>
<dbReference type="PANTHER" id="PTHR30478">
    <property type="entry name" value="DNA POLYMERASE III SUBUNIT BETA"/>
    <property type="match status" value="1"/>
</dbReference>
<evidence type="ECO:0000256" key="8">
    <source>
        <dbReference type="ARBA" id="ARBA00023125"/>
    </source>
</evidence>
<feature type="domain" description="DNA polymerase III beta sliding clamp central" evidence="11">
    <location>
        <begin position="128"/>
        <end position="248"/>
    </location>
</feature>
<dbReference type="SMART" id="SM00480">
    <property type="entry name" value="POL3Bc"/>
    <property type="match status" value="1"/>
</dbReference>
<dbReference type="InterPro" id="IPR046938">
    <property type="entry name" value="DNA_clamp_sf"/>
</dbReference>